<protein>
    <submittedName>
        <fullName evidence="1">Uncharacterized protein</fullName>
    </submittedName>
</protein>
<reference evidence="1 2" key="1">
    <citation type="submission" date="2016-05" db="EMBL/GenBank/DDBJ databases">
        <title>Comparative genomics of biotechnologically important yeasts.</title>
        <authorList>
            <consortium name="DOE Joint Genome Institute"/>
            <person name="Riley R."/>
            <person name="Haridas S."/>
            <person name="Wolfe K.H."/>
            <person name="Lopes M.R."/>
            <person name="Hittinger C.T."/>
            <person name="Goker M."/>
            <person name="Salamov A."/>
            <person name="Wisecaver J."/>
            <person name="Long T.M."/>
            <person name="Aerts A.L."/>
            <person name="Barry K."/>
            <person name="Choi C."/>
            <person name="Clum A."/>
            <person name="Coughlan A.Y."/>
            <person name="Deshpande S."/>
            <person name="Douglass A.P."/>
            <person name="Hanson S.J."/>
            <person name="Klenk H.-P."/>
            <person name="LaButti K."/>
            <person name="Lapidus A."/>
            <person name="Lindquist E."/>
            <person name="Lipzen A."/>
            <person name="Meier-kolthoff J.P."/>
            <person name="Ohm R.A."/>
            <person name="Otillar R.P."/>
            <person name="Pangilinan J."/>
            <person name="Peng Y."/>
            <person name="Rokas A."/>
            <person name="Rosa C.A."/>
            <person name="Scheuner C."/>
            <person name="Sibirny A.A."/>
            <person name="Slot J.C."/>
            <person name="Stielow J.B."/>
            <person name="Sun H."/>
            <person name="Kurtzman C.P."/>
            <person name="Blackwell M."/>
            <person name="Grigoriev I.V."/>
            <person name="Jeffries T.W."/>
        </authorList>
    </citation>
    <scope>NUCLEOTIDE SEQUENCE [LARGE SCALE GENOMIC DNA]</scope>
    <source>
        <strain evidence="1 2">NRRL YB-4993</strain>
    </source>
</reference>
<evidence type="ECO:0000313" key="2">
    <source>
        <dbReference type="Proteomes" id="UP000092555"/>
    </source>
</evidence>
<comment type="caution">
    <text evidence="1">The sequence shown here is derived from an EMBL/GenBank/DDBJ whole genome shotgun (WGS) entry which is preliminary data.</text>
</comment>
<sequence length="234" mass="27046">MSSNVAKSPTVNLTNQLANNRRIDRFYAPKSWRRNAWKYQITKPEGIISTHHMISIQYVIRRETDIQTGQPRFQYPLRRLEPPFDEVKTRKIRRNFSIEEALLSIKNDGVEYINVMGAIRKHNPSFADAILHDHSQMLKKNLAKAATKTFFRRAKPEKHIFVKLVDGAQRLSASTTSSMLALAKGFYQELYKLPDQMDEGEVDDFIRPLSKSITTIEKAELESPFTADELHRAL</sequence>
<evidence type="ECO:0000313" key="1">
    <source>
        <dbReference type="EMBL" id="OBA20236.1"/>
    </source>
</evidence>
<dbReference type="AlphaFoldDB" id="A0A1A0H888"/>
<dbReference type="STRING" id="869754.A0A1A0H888"/>
<dbReference type="RefSeq" id="XP_018710758.1">
    <property type="nucleotide sequence ID" value="XM_018855238.1"/>
</dbReference>
<dbReference type="OrthoDB" id="4097129at2759"/>
<accession>A0A1A0H888</accession>
<dbReference type="GeneID" id="30028214"/>
<gene>
    <name evidence="1" type="ORF">METBIDRAFT_229956</name>
</gene>
<proteinExistence type="predicted"/>
<organism evidence="1 2">
    <name type="scientific">Metschnikowia bicuspidata var. bicuspidata NRRL YB-4993</name>
    <dbReference type="NCBI Taxonomy" id="869754"/>
    <lineage>
        <taxon>Eukaryota</taxon>
        <taxon>Fungi</taxon>
        <taxon>Dikarya</taxon>
        <taxon>Ascomycota</taxon>
        <taxon>Saccharomycotina</taxon>
        <taxon>Pichiomycetes</taxon>
        <taxon>Metschnikowiaceae</taxon>
        <taxon>Metschnikowia</taxon>
    </lineage>
</organism>
<dbReference type="Proteomes" id="UP000092555">
    <property type="component" value="Unassembled WGS sequence"/>
</dbReference>
<dbReference type="EMBL" id="LXTC01000004">
    <property type="protein sequence ID" value="OBA20236.1"/>
    <property type="molecule type" value="Genomic_DNA"/>
</dbReference>
<keyword evidence="2" id="KW-1185">Reference proteome</keyword>
<name>A0A1A0H888_9ASCO</name>